<proteinExistence type="predicted"/>
<dbReference type="Gene3D" id="3.10.580.10">
    <property type="entry name" value="CBS-domain"/>
    <property type="match status" value="1"/>
</dbReference>
<dbReference type="SMART" id="SM00116">
    <property type="entry name" value="CBS"/>
    <property type="match status" value="2"/>
</dbReference>
<dbReference type="InterPro" id="IPR046342">
    <property type="entry name" value="CBS_dom_sf"/>
</dbReference>
<evidence type="ECO:0000259" key="2">
    <source>
        <dbReference type="PROSITE" id="PS51371"/>
    </source>
</evidence>
<dbReference type="InterPro" id="IPR051257">
    <property type="entry name" value="Diverse_CBS-Domain"/>
</dbReference>
<accession>A0A0W8E872</accession>
<reference evidence="3" key="1">
    <citation type="journal article" date="2015" name="Proc. Natl. Acad. Sci. U.S.A.">
        <title>Networks of energetic and metabolic interactions define dynamics in microbial communities.</title>
        <authorList>
            <person name="Embree M."/>
            <person name="Liu J.K."/>
            <person name="Al-Bassam M.M."/>
            <person name="Zengler K."/>
        </authorList>
    </citation>
    <scope>NUCLEOTIDE SEQUENCE</scope>
</reference>
<dbReference type="CDD" id="cd04584">
    <property type="entry name" value="CBS_pair_AcuB_like"/>
    <property type="match status" value="1"/>
</dbReference>
<dbReference type="EMBL" id="LNQE01001842">
    <property type="protein sequence ID" value="KUG04745.1"/>
    <property type="molecule type" value="Genomic_DNA"/>
</dbReference>
<dbReference type="InterPro" id="IPR000644">
    <property type="entry name" value="CBS_dom"/>
</dbReference>
<evidence type="ECO:0000256" key="1">
    <source>
        <dbReference type="ARBA" id="ARBA00023122"/>
    </source>
</evidence>
<evidence type="ECO:0000313" key="3">
    <source>
        <dbReference type="EMBL" id="KUG04745.1"/>
    </source>
</evidence>
<keyword evidence="1" id="KW-0129">CBS domain</keyword>
<sequence>MKVKERMTEKVITVDLECSLTEAFFLLKENNIRRLPVMDKSHLVGIITLSDLNKAAPSTATSLSMHEINYLLMKTKINDILPKKQKVISISPDNYIETAAKLMRQNRISGLPVISENGTLAGIVTETDIFDALIDILGVKRTHSRIDFYTSERQGALAEIVGMIAAKGKNILNTVAYYDEKKGLYKLIFRLEELEVDDVLQELDMRGYEVESVIVRQENEIIR</sequence>
<gene>
    <name evidence="3" type="ORF">ASZ90_017884</name>
</gene>
<comment type="caution">
    <text evidence="3">The sequence shown here is derived from an EMBL/GenBank/DDBJ whole genome shotgun (WGS) entry which is preliminary data.</text>
</comment>
<organism evidence="3">
    <name type="scientific">hydrocarbon metagenome</name>
    <dbReference type="NCBI Taxonomy" id="938273"/>
    <lineage>
        <taxon>unclassified sequences</taxon>
        <taxon>metagenomes</taxon>
        <taxon>ecological metagenomes</taxon>
    </lineage>
</organism>
<dbReference type="SUPFAM" id="SSF55021">
    <property type="entry name" value="ACT-like"/>
    <property type="match status" value="1"/>
</dbReference>
<dbReference type="PROSITE" id="PS51371">
    <property type="entry name" value="CBS"/>
    <property type="match status" value="2"/>
</dbReference>
<dbReference type="SUPFAM" id="SSF54631">
    <property type="entry name" value="CBS-domain pair"/>
    <property type="match status" value="1"/>
</dbReference>
<feature type="domain" description="CBS" evidence="2">
    <location>
        <begin position="82"/>
        <end position="139"/>
    </location>
</feature>
<feature type="domain" description="CBS" evidence="2">
    <location>
        <begin position="7"/>
        <end position="62"/>
    </location>
</feature>
<dbReference type="AlphaFoldDB" id="A0A0W8E872"/>
<protein>
    <submittedName>
        <fullName evidence="3">Cbs domain protein</fullName>
    </submittedName>
</protein>
<dbReference type="Pfam" id="PF00571">
    <property type="entry name" value="CBS"/>
    <property type="match status" value="2"/>
</dbReference>
<dbReference type="PANTHER" id="PTHR43080:SF2">
    <property type="entry name" value="CBS DOMAIN-CONTAINING PROTEIN"/>
    <property type="match status" value="1"/>
</dbReference>
<dbReference type="PANTHER" id="PTHR43080">
    <property type="entry name" value="CBS DOMAIN-CONTAINING PROTEIN CBSX3, MITOCHONDRIAL"/>
    <property type="match status" value="1"/>
</dbReference>
<dbReference type="InterPro" id="IPR045865">
    <property type="entry name" value="ACT-like_dom_sf"/>
</dbReference>
<name>A0A0W8E872_9ZZZZ</name>